<gene>
    <name evidence="1" type="ORF">ACH5RR_012632</name>
</gene>
<dbReference type="AlphaFoldDB" id="A0ABD3A895"/>
<dbReference type="Proteomes" id="UP001630127">
    <property type="component" value="Unassembled WGS sequence"/>
</dbReference>
<comment type="caution">
    <text evidence="1">The sequence shown here is derived from an EMBL/GenBank/DDBJ whole genome shotgun (WGS) entry which is preliminary data.</text>
</comment>
<organism evidence="1 2">
    <name type="scientific">Cinchona calisaya</name>
    <dbReference type="NCBI Taxonomy" id="153742"/>
    <lineage>
        <taxon>Eukaryota</taxon>
        <taxon>Viridiplantae</taxon>
        <taxon>Streptophyta</taxon>
        <taxon>Embryophyta</taxon>
        <taxon>Tracheophyta</taxon>
        <taxon>Spermatophyta</taxon>
        <taxon>Magnoliopsida</taxon>
        <taxon>eudicotyledons</taxon>
        <taxon>Gunneridae</taxon>
        <taxon>Pentapetalae</taxon>
        <taxon>asterids</taxon>
        <taxon>lamiids</taxon>
        <taxon>Gentianales</taxon>
        <taxon>Rubiaceae</taxon>
        <taxon>Cinchonoideae</taxon>
        <taxon>Cinchoneae</taxon>
        <taxon>Cinchona</taxon>
    </lineage>
</organism>
<name>A0ABD3A895_9GENT</name>
<proteinExistence type="predicted"/>
<protein>
    <submittedName>
        <fullName evidence="1">Uncharacterized protein</fullName>
    </submittedName>
</protein>
<keyword evidence="2" id="KW-1185">Reference proteome</keyword>
<accession>A0ABD3A895</accession>
<dbReference type="EMBL" id="JBJUIK010000005">
    <property type="protein sequence ID" value="KAL3527976.1"/>
    <property type="molecule type" value="Genomic_DNA"/>
</dbReference>
<evidence type="ECO:0000313" key="2">
    <source>
        <dbReference type="Proteomes" id="UP001630127"/>
    </source>
</evidence>
<evidence type="ECO:0000313" key="1">
    <source>
        <dbReference type="EMBL" id="KAL3527976.1"/>
    </source>
</evidence>
<sequence>MLSFCYYGRVDHGLGEDNSSRLFKNAQLGRPTFVLPSLVTKLCLDASCEIVAGKEQVLHRARINGTYVKAMVKKFLRHHPVADQRGAPLPQVPSQTLLINMLGGYVYNPS</sequence>
<reference evidence="1 2" key="1">
    <citation type="submission" date="2024-11" db="EMBL/GenBank/DDBJ databases">
        <title>A near-complete genome assembly of Cinchona calisaya.</title>
        <authorList>
            <person name="Lian D.C."/>
            <person name="Zhao X.W."/>
            <person name="Wei L."/>
        </authorList>
    </citation>
    <scope>NUCLEOTIDE SEQUENCE [LARGE SCALE GENOMIC DNA]</scope>
    <source>
        <tissue evidence="1">Nenye</tissue>
    </source>
</reference>